<evidence type="ECO:0000259" key="1">
    <source>
        <dbReference type="Pfam" id="PF07969"/>
    </source>
</evidence>
<dbReference type="PANTHER" id="PTHR22642">
    <property type="entry name" value="IMIDAZOLONEPROPIONASE"/>
    <property type="match status" value="1"/>
</dbReference>
<keyword evidence="3" id="KW-1185">Reference proteome</keyword>
<dbReference type="SUPFAM" id="SSF51338">
    <property type="entry name" value="Composite domain of metallo-dependent hydrolases"/>
    <property type="match status" value="1"/>
</dbReference>
<proteinExistence type="predicted"/>
<dbReference type="Gene3D" id="3.20.20.140">
    <property type="entry name" value="Metal-dependent hydrolases"/>
    <property type="match status" value="1"/>
</dbReference>
<dbReference type="EMBL" id="JAKGBZ010000015">
    <property type="protein sequence ID" value="MCF3946889.1"/>
    <property type="molecule type" value="Genomic_DNA"/>
</dbReference>
<evidence type="ECO:0000313" key="3">
    <source>
        <dbReference type="Proteomes" id="UP001521209"/>
    </source>
</evidence>
<dbReference type="Gene3D" id="2.30.40.10">
    <property type="entry name" value="Urease, subunit C, domain 1"/>
    <property type="match status" value="1"/>
</dbReference>
<gene>
    <name evidence="2" type="ORF">L2A60_09375</name>
</gene>
<accession>A0ABS9DZX2</accession>
<organism evidence="2 3">
    <name type="scientific">Acidiphilium iwatense</name>
    <dbReference type="NCBI Taxonomy" id="768198"/>
    <lineage>
        <taxon>Bacteria</taxon>
        <taxon>Pseudomonadati</taxon>
        <taxon>Pseudomonadota</taxon>
        <taxon>Alphaproteobacteria</taxon>
        <taxon>Acetobacterales</taxon>
        <taxon>Acidocellaceae</taxon>
        <taxon>Acidiphilium</taxon>
    </lineage>
</organism>
<dbReference type="SUPFAM" id="SSF51556">
    <property type="entry name" value="Metallo-dependent hydrolases"/>
    <property type="match status" value="1"/>
</dbReference>
<dbReference type="RefSeq" id="WP_235704124.1">
    <property type="nucleotide sequence ID" value="NZ_JAKGBZ010000015.1"/>
</dbReference>
<reference evidence="2 3" key="1">
    <citation type="submission" date="2022-01" db="EMBL/GenBank/DDBJ databases">
        <authorList>
            <person name="Won M."/>
            <person name="Kim S.-J."/>
            <person name="Kwon S.-W."/>
        </authorList>
    </citation>
    <scope>NUCLEOTIDE SEQUENCE [LARGE SCALE GENOMIC DNA]</scope>
    <source>
        <strain evidence="2 3">KCTC 23505</strain>
    </source>
</reference>
<dbReference type="InterPro" id="IPR033932">
    <property type="entry name" value="YtcJ-like"/>
</dbReference>
<feature type="domain" description="Amidohydrolase 3" evidence="1">
    <location>
        <begin position="58"/>
        <end position="540"/>
    </location>
</feature>
<evidence type="ECO:0000313" key="2">
    <source>
        <dbReference type="EMBL" id="MCF3946889.1"/>
    </source>
</evidence>
<sequence length="548" mass="59553">MNPKTETIILRARRIVTMDPANPVATHAAIRDGRILSVGDLDRVRRYGDAPVDERFADKVLMPGLVEGHCHVMEGGVWAYPYVGYYDRVDPAGKTWPGLRDIGGVIERLRAAERGLPPGKPLLAWGFDPIFLGARRMNAADLDAVSPDRPILVMHASFHVLNVNSGLMARAGIGPDTQVHGVLRDAAGQPTGELQEMAAKFMALRVAGTEFWRAATMPGALDRFAASAVRAGVTTVTDLYNELPDETVDAYRTATADPAFPVRLVPAYNPSGLAPEQAVQRLAELRTHNTERLRFGLVKLMTDGSIQGFTARLKWPHYFNGRPNGLWNLTPDMLYSYLSAFHRAGFQVHTHANGDEASEVTLEALERVLAEAPRFGHRHTIQHCQMADAAQFRKMAELGVCANLFSNHIYYWGDAHYTETMGPDRAEAMDAVGTALAAGVAAAIHSDAPITPLAPLFTAWCAMERRTASGRVLGANNRISRQQALAAITLGAAYTLKLDHDIGSIQTGKQADFAVLEDDPTDDSLPLKEVRVAGTIIGGRYHSAPATG</sequence>
<dbReference type="Gene3D" id="3.10.310.70">
    <property type="match status" value="1"/>
</dbReference>
<dbReference type="Proteomes" id="UP001521209">
    <property type="component" value="Unassembled WGS sequence"/>
</dbReference>
<dbReference type="PANTHER" id="PTHR22642:SF2">
    <property type="entry name" value="PROTEIN LONG AFTER FAR-RED 3"/>
    <property type="match status" value="1"/>
</dbReference>
<dbReference type="InterPro" id="IPR032466">
    <property type="entry name" value="Metal_Hydrolase"/>
</dbReference>
<dbReference type="Pfam" id="PF07969">
    <property type="entry name" value="Amidohydro_3"/>
    <property type="match status" value="1"/>
</dbReference>
<name>A0ABS9DZX2_9PROT</name>
<dbReference type="InterPro" id="IPR013108">
    <property type="entry name" value="Amidohydro_3"/>
</dbReference>
<protein>
    <submittedName>
        <fullName evidence="2">Amidohydrolase</fullName>
    </submittedName>
</protein>
<comment type="caution">
    <text evidence="2">The sequence shown here is derived from an EMBL/GenBank/DDBJ whole genome shotgun (WGS) entry which is preliminary data.</text>
</comment>
<dbReference type="InterPro" id="IPR011059">
    <property type="entry name" value="Metal-dep_hydrolase_composite"/>
</dbReference>
<dbReference type="CDD" id="cd01300">
    <property type="entry name" value="YtcJ_like"/>
    <property type="match status" value="1"/>
</dbReference>